<name>A0A7X0F3K7_9HYPH</name>
<dbReference type="Proteomes" id="UP000536262">
    <property type="component" value="Unassembled WGS sequence"/>
</dbReference>
<dbReference type="EMBL" id="JACHOU010000001">
    <property type="protein sequence ID" value="MBB6352444.1"/>
    <property type="molecule type" value="Genomic_DNA"/>
</dbReference>
<dbReference type="InterPro" id="IPR009337">
    <property type="entry name" value="DUF995"/>
</dbReference>
<reference evidence="1 2" key="1">
    <citation type="submission" date="2020-08" db="EMBL/GenBank/DDBJ databases">
        <title>Genomic Encyclopedia of Type Strains, Phase IV (KMG-IV): sequencing the most valuable type-strain genomes for metagenomic binning, comparative biology and taxonomic classification.</title>
        <authorList>
            <person name="Goeker M."/>
        </authorList>
    </citation>
    <scope>NUCLEOTIDE SEQUENCE [LARGE SCALE GENOMIC DNA]</scope>
    <source>
        <strain evidence="1 2">DSM 7051</strain>
    </source>
</reference>
<dbReference type="RefSeq" id="WP_184697241.1">
    <property type="nucleotide sequence ID" value="NZ_BAABEG010000001.1"/>
</dbReference>
<comment type="caution">
    <text evidence="1">The sequence shown here is derived from an EMBL/GenBank/DDBJ whole genome shotgun (WGS) entry which is preliminary data.</text>
</comment>
<evidence type="ECO:0000313" key="1">
    <source>
        <dbReference type="EMBL" id="MBB6352444.1"/>
    </source>
</evidence>
<gene>
    <name evidence="1" type="ORF">GGR00_000196</name>
</gene>
<evidence type="ECO:0000313" key="2">
    <source>
        <dbReference type="Proteomes" id="UP000536262"/>
    </source>
</evidence>
<proteinExistence type="predicted"/>
<dbReference type="AlphaFoldDB" id="A0A7X0F3K7"/>
<accession>A0A7X0F3K7</accession>
<keyword evidence="2" id="KW-1185">Reference proteome</keyword>
<dbReference type="Pfam" id="PF06191">
    <property type="entry name" value="DUF995"/>
    <property type="match status" value="1"/>
</dbReference>
<protein>
    <recommendedName>
        <fullName evidence="3">DUF995 domain-containing protein</fullName>
    </recommendedName>
</protein>
<organism evidence="1 2">
    <name type="scientific">Aminobacter aganoensis</name>
    <dbReference type="NCBI Taxonomy" id="83264"/>
    <lineage>
        <taxon>Bacteria</taxon>
        <taxon>Pseudomonadati</taxon>
        <taxon>Pseudomonadota</taxon>
        <taxon>Alphaproteobacteria</taxon>
        <taxon>Hyphomicrobiales</taxon>
        <taxon>Phyllobacteriaceae</taxon>
        <taxon>Aminobacter</taxon>
    </lineage>
</organism>
<evidence type="ECO:0008006" key="3">
    <source>
        <dbReference type="Google" id="ProtNLM"/>
    </source>
</evidence>
<sequence>MSRTIIGLSAFVVALMPLVGWAEELPKDAVPLTASEVRQLYSGKSANWSRARAYFAPDSTFLMHGKDKSWFGEGKWTVNGNEVCGKLRRTSVKDGTSNTGGDCWAWYRVGKKYMTFWSGEKDKKYGYYDTELKKMSSGDKVSRTVTELKKKSGS</sequence>